<name>Q7UN61_RHOBA</name>
<dbReference type="EMBL" id="BX294146">
    <property type="protein sequence ID" value="CAD75558.1"/>
    <property type="molecule type" value="Genomic_DNA"/>
</dbReference>
<reference evidence="1 2" key="1">
    <citation type="journal article" date="2003" name="Proc. Natl. Acad. Sci. U.S.A.">
        <title>Complete genome sequence of the marine planctomycete Pirellula sp. strain 1.</title>
        <authorList>
            <person name="Gloeckner F.O."/>
            <person name="Kube M."/>
            <person name="Bauer M."/>
            <person name="Teeling H."/>
            <person name="Lombardot T."/>
            <person name="Ludwig W."/>
            <person name="Gade D."/>
            <person name="Beck A."/>
            <person name="Borzym K."/>
            <person name="Heitmann K."/>
            <person name="Rabus R."/>
            <person name="Schlesner H."/>
            <person name="Amann R."/>
            <person name="Reinhardt R."/>
        </authorList>
    </citation>
    <scope>NUCLEOTIDE SEQUENCE [LARGE SCALE GENOMIC DNA]</scope>
    <source>
        <strain evidence="2">DSM 10527 / NCIMB 13988 / SH1</strain>
    </source>
</reference>
<evidence type="ECO:0000313" key="1">
    <source>
        <dbReference type="EMBL" id="CAD75558.1"/>
    </source>
</evidence>
<dbReference type="Proteomes" id="UP000001025">
    <property type="component" value="Chromosome"/>
</dbReference>
<proteinExistence type="predicted"/>
<dbReference type="InParanoid" id="Q7UN61"/>
<sequence>MPENATPRCRPTSIPIPESHAFFSEIRSFKIKTVPTTFSLPMNTGVFVRRIQDWLRKKRIRFRLFPRHVCPLNL</sequence>
<dbReference type="HOGENOM" id="CLU_2685377_0_0_0"/>
<dbReference type="EnsemblBacteria" id="CAD75558">
    <property type="protein sequence ID" value="CAD75558"/>
    <property type="gene ID" value="RB7756"/>
</dbReference>
<dbReference type="AlphaFoldDB" id="Q7UN61"/>
<protein>
    <submittedName>
        <fullName evidence="1">Uncharacterized protein</fullName>
    </submittedName>
</protein>
<organism evidence="1 2">
    <name type="scientific">Rhodopirellula baltica (strain DSM 10527 / NCIMB 13988 / SH1)</name>
    <dbReference type="NCBI Taxonomy" id="243090"/>
    <lineage>
        <taxon>Bacteria</taxon>
        <taxon>Pseudomonadati</taxon>
        <taxon>Planctomycetota</taxon>
        <taxon>Planctomycetia</taxon>
        <taxon>Pirellulales</taxon>
        <taxon>Pirellulaceae</taxon>
        <taxon>Rhodopirellula</taxon>
    </lineage>
</organism>
<keyword evidence="2" id="KW-1185">Reference proteome</keyword>
<accession>Q7UN61</accession>
<evidence type="ECO:0000313" key="2">
    <source>
        <dbReference type="Proteomes" id="UP000001025"/>
    </source>
</evidence>
<gene>
    <name evidence="1" type="ordered locus">RB7756</name>
</gene>
<dbReference type="KEGG" id="rba:RB7756"/>